<dbReference type="Pfam" id="PF04023">
    <property type="entry name" value="FeoA"/>
    <property type="match status" value="1"/>
</dbReference>
<dbReference type="SUPFAM" id="SSF50037">
    <property type="entry name" value="C-terminal domain of transcriptional repressors"/>
    <property type="match status" value="1"/>
</dbReference>
<feature type="domain" description="Ferrous iron transporter FeoA-like" evidence="2">
    <location>
        <begin position="5"/>
        <end position="78"/>
    </location>
</feature>
<keyword evidence="4" id="KW-1185">Reference proteome</keyword>
<dbReference type="Gene3D" id="2.30.30.90">
    <property type="match status" value="1"/>
</dbReference>
<dbReference type="InterPro" id="IPR007167">
    <property type="entry name" value="Fe-transptr_FeoA-like"/>
</dbReference>
<evidence type="ECO:0000256" key="1">
    <source>
        <dbReference type="ARBA" id="ARBA00023004"/>
    </source>
</evidence>
<dbReference type="SMART" id="SM00899">
    <property type="entry name" value="FeoA"/>
    <property type="match status" value="1"/>
</dbReference>
<proteinExistence type="predicted"/>
<gene>
    <name evidence="3" type="ORF">DAY19_09990</name>
</gene>
<sequence>MENTMVLSKAKKGASVKILSFSNELKHKTIMTGLGILPGDSVYIVAPSFLGSPLTLRLTDGETVALRLSEASFINVEEMQ</sequence>
<evidence type="ECO:0000313" key="3">
    <source>
        <dbReference type="EMBL" id="RZF22005.1"/>
    </source>
</evidence>
<comment type="caution">
    <text evidence="3">The sequence shown here is derived from an EMBL/GenBank/DDBJ whole genome shotgun (WGS) entry which is preliminary data.</text>
</comment>
<dbReference type="InterPro" id="IPR008988">
    <property type="entry name" value="Transcriptional_repressor_C"/>
</dbReference>
<dbReference type="InterPro" id="IPR038157">
    <property type="entry name" value="FeoA_core_dom"/>
</dbReference>
<name>A0ABY0IHE4_9BACT</name>
<protein>
    <submittedName>
        <fullName evidence="3">Ferrous iron transport protein A</fullName>
    </submittedName>
</protein>
<evidence type="ECO:0000313" key="4">
    <source>
        <dbReference type="Proteomes" id="UP000443582"/>
    </source>
</evidence>
<evidence type="ECO:0000259" key="2">
    <source>
        <dbReference type="SMART" id="SM00899"/>
    </source>
</evidence>
<organism evidence="3 4">
    <name type="scientific">Halobacteriovorax vibrionivorans</name>
    <dbReference type="NCBI Taxonomy" id="2152716"/>
    <lineage>
        <taxon>Bacteria</taxon>
        <taxon>Pseudomonadati</taxon>
        <taxon>Bdellovibrionota</taxon>
        <taxon>Bacteriovoracia</taxon>
        <taxon>Bacteriovoracales</taxon>
        <taxon>Halobacteriovoraceae</taxon>
        <taxon>Halobacteriovorax</taxon>
    </lineage>
</organism>
<accession>A0ABY0IHE4</accession>
<reference evidence="4" key="1">
    <citation type="journal article" date="2019" name="Int. J. Syst. Evol. Microbiol.">
        <title>Halobacteriovorax valvorus sp. nov., a novel prokaryotic predator isolated from coastal seawater of China.</title>
        <authorList>
            <person name="Chen M.-X."/>
        </authorList>
    </citation>
    <scope>NUCLEOTIDE SEQUENCE [LARGE SCALE GENOMIC DNA]</scope>
    <source>
        <strain evidence="4">BL9</strain>
    </source>
</reference>
<keyword evidence="1" id="KW-0408">Iron</keyword>
<dbReference type="EMBL" id="QDKL01000002">
    <property type="protein sequence ID" value="RZF22005.1"/>
    <property type="molecule type" value="Genomic_DNA"/>
</dbReference>
<dbReference type="Proteomes" id="UP000443582">
    <property type="component" value="Unassembled WGS sequence"/>
</dbReference>